<evidence type="ECO:0000256" key="1">
    <source>
        <dbReference type="SAM" id="MobiDB-lite"/>
    </source>
</evidence>
<protein>
    <submittedName>
        <fullName evidence="2">Uncharacterized protein</fullName>
    </submittedName>
</protein>
<dbReference type="AlphaFoldDB" id="A0A252BG12"/>
<gene>
    <name evidence="2" type="ORF">HK15_00115</name>
</gene>
<name>A0A252BG12_9PROT</name>
<reference evidence="2 3" key="1">
    <citation type="submission" date="2014-06" db="EMBL/GenBank/DDBJ databases">
        <authorList>
            <person name="Ju J."/>
            <person name="Zhang J."/>
        </authorList>
    </citation>
    <scope>NUCLEOTIDE SEQUENCE [LARGE SCALE GENOMIC DNA]</scope>
    <source>
        <strain evidence="2">DmW_048</strain>
    </source>
</reference>
<accession>A0A252BG12</accession>
<comment type="caution">
    <text evidence="2">The sequence shown here is derived from an EMBL/GenBank/DDBJ whole genome shotgun (WGS) entry which is preliminary data.</text>
</comment>
<dbReference type="EMBL" id="JOOY01000010">
    <property type="protein sequence ID" value="OUJ03360.1"/>
    <property type="molecule type" value="Genomic_DNA"/>
</dbReference>
<evidence type="ECO:0000313" key="3">
    <source>
        <dbReference type="Proteomes" id="UP000194999"/>
    </source>
</evidence>
<dbReference type="Proteomes" id="UP000194999">
    <property type="component" value="Unassembled WGS sequence"/>
</dbReference>
<evidence type="ECO:0000313" key="2">
    <source>
        <dbReference type="EMBL" id="OUJ03360.1"/>
    </source>
</evidence>
<proteinExistence type="predicted"/>
<organism evidence="2 3">
    <name type="scientific">Acetobacter orientalis</name>
    <dbReference type="NCBI Taxonomy" id="146474"/>
    <lineage>
        <taxon>Bacteria</taxon>
        <taxon>Pseudomonadati</taxon>
        <taxon>Pseudomonadota</taxon>
        <taxon>Alphaproteobacteria</taxon>
        <taxon>Acetobacterales</taxon>
        <taxon>Acetobacteraceae</taxon>
        <taxon>Acetobacter</taxon>
    </lineage>
</organism>
<sequence length="71" mass="8194">MVAAKLCMQPQNPELTYPPRIFIQPLRPDDEAYKTPSPYCSGQMGKPFRQQKNLPGKRHGRFLNDPMHPMP</sequence>
<feature type="region of interest" description="Disordered" evidence="1">
    <location>
        <begin position="38"/>
        <end position="71"/>
    </location>
</feature>